<gene>
    <name evidence="1" type="primary">TMEM167B</name>
</gene>
<dbReference type="AlphaFoldDB" id="A0AAQ5XEL6"/>
<proteinExistence type="predicted"/>
<evidence type="ECO:0000313" key="2">
    <source>
        <dbReference type="Proteomes" id="UP001501940"/>
    </source>
</evidence>
<reference evidence="1 2" key="1">
    <citation type="submission" date="2022-01" db="EMBL/GenBank/DDBJ databases">
        <title>A chromosome-scale genome assembly of the false clownfish, Amphiprion ocellaris.</title>
        <authorList>
            <person name="Ryu T."/>
        </authorList>
    </citation>
    <scope>NUCLEOTIDE SEQUENCE [LARGE SCALE GENOMIC DNA]</scope>
</reference>
<reference evidence="1" key="3">
    <citation type="submission" date="2025-09" db="UniProtKB">
        <authorList>
            <consortium name="Ensembl"/>
        </authorList>
    </citation>
    <scope>IDENTIFICATION</scope>
</reference>
<sequence length="105" mass="11804">MVTCPGCPLPLPESVFACILWSRKAGVYFHLFLILFLTLSHPRSDCWVKSIKAVVCVHLLCVKECVSFCFTAQIWKYCNNCVCVSFHTVFCYCSVMNPCAAVALQ</sequence>
<evidence type="ECO:0000313" key="1">
    <source>
        <dbReference type="Ensembl" id="ENSAOCP00000037825.1"/>
    </source>
</evidence>
<keyword evidence="2" id="KW-1185">Reference proteome</keyword>
<accession>A0AAQ5XEL6</accession>
<organism evidence="1 2">
    <name type="scientific">Amphiprion ocellaris</name>
    <name type="common">Clown anemonefish</name>
    <dbReference type="NCBI Taxonomy" id="80972"/>
    <lineage>
        <taxon>Eukaryota</taxon>
        <taxon>Metazoa</taxon>
        <taxon>Chordata</taxon>
        <taxon>Craniata</taxon>
        <taxon>Vertebrata</taxon>
        <taxon>Euteleostomi</taxon>
        <taxon>Actinopterygii</taxon>
        <taxon>Neopterygii</taxon>
        <taxon>Teleostei</taxon>
        <taxon>Neoteleostei</taxon>
        <taxon>Acanthomorphata</taxon>
        <taxon>Ovalentaria</taxon>
        <taxon>Pomacentridae</taxon>
        <taxon>Amphiprion</taxon>
    </lineage>
</organism>
<evidence type="ECO:0008006" key="3">
    <source>
        <dbReference type="Google" id="ProtNLM"/>
    </source>
</evidence>
<dbReference type="Ensembl" id="ENSAOCT00000037161.1">
    <property type="protein sequence ID" value="ENSAOCP00000037825.1"/>
    <property type="gene ID" value="ENSAOCG00000034287.1"/>
</dbReference>
<reference evidence="1" key="2">
    <citation type="submission" date="2025-08" db="UniProtKB">
        <authorList>
            <consortium name="Ensembl"/>
        </authorList>
    </citation>
    <scope>IDENTIFICATION</scope>
</reference>
<protein>
    <recommendedName>
        <fullName evidence="3">Secreted protein</fullName>
    </recommendedName>
</protein>
<name>A0AAQ5XEL6_AMPOC</name>
<dbReference type="Proteomes" id="UP001501940">
    <property type="component" value="Chromosome 23"/>
</dbReference>